<proteinExistence type="predicted"/>
<dbReference type="AlphaFoldDB" id="A0A7I8W1D9"/>
<protein>
    <submittedName>
        <fullName evidence="4">DgyrCDS10451</fullName>
    </submittedName>
</protein>
<feature type="chain" id="PRO_5029609878" evidence="3">
    <location>
        <begin position="24"/>
        <end position="265"/>
    </location>
</feature>
<gene>
    <name evidence="4" type="ORF">DGYR_LOCUS9867</name>
</gene>
<organism evidence="4 5">
    <name type="scientific">Dimorphilus gyrociliatus</name>
    <dbReference type="NCBI Taxonomy" id="2664684"/>
    <lineage>
        <taxon>Eukaryota</taxon>
        <taxon>Metazoa</taxon>
        <taxon>Spiralia</taxon>
        <taxon>Lophotrochozoa</taxon>
        <taxon>Annelida</taxon>
        <taxon>Polychaeta</taxon>
        <taxon>Polychaeta incertae sedis</taxon>
        <taxon>Dinophilidae</taxon>
        <taxon>Dimorphilus</taxon>
    </lineage>
</organism>
<feature type="transmembrane region" description="Helical" evidence="2">
    <location>
        <begin position="135"/>
        <end position="158"/>
    </location>
</feature>
<sequence length="265" mass="30450">MPLKLLVFSVIIITFSLFYTISCDEKGVKFEFYGLKESEWLKRNKKFLKTLNKFLIDYCNKKSKACFVLDKYEIVEKKSGSLFITFFSRSRIDEKSLFKVVKDKREEIEDTIYGNRILQVGSETLPLPPRKELNIIIGTIFVFLTLILTGIGVGSFIYDQRKYRIISQKRRLSIKESEFRQSTSSQGVGIPGNYMKSVALEHSALPPIPNKRSLISHPTHTVSFSVSEPSTNGRKREEDRKNQIAVIRISDEGVYHVHPPTTISN</sequence>
<evidence type="ECO:0000256" key="2">
    <source>
        <dbReference type="SAM" id="Phobius"/>
    </source>
</evidence>
<evidence type="ECO:0000256" key="1">
    <source>
        <dbReference type="SAM" id="MobiDB-lite"/>
    </source>
</evidence>
<evidence type="ECO:0000256" key="3">
    <source>
        <dbReference type="SAM" id="SignalP"/>
    </source>
</evidence>
<keyword evidence="2" id="KW-0472">Membrane</keyword>
<evidence type="ECO:0000313" key="5">
    <source>
        <dbReference type="Proteomes" id="UP000549394"/>
    </source>
</evidence>
<comment type="caution">
    <text evidence="4">The sequence shown here is derived from an EMBL/GenBank/DDBJ whole genome shotgun (WGS) entry which is preliminary data.</text>
</comment>
<feature type="region of interest" description="Disordered" evidence="1">
    <location>
        <begin position="219"/>
        <end position="240"/>
    </location>
</feature>
<accession>A0A7I8W1D9</accession>
<dbReference type="Proteomes" id="UP000549394">
    <property type="component" value="Unassembled WGS sequence"/>
</dbReference>
<keyword evidence="2" id="KW-1133">Transmembrane helix</keyword>
<dbReference type="EMBL" id="CAJFCJ010000015">
    <property type="protein sequence ID" value="CAD5121998.1"/>
    <property type="molecule type" value="Genomic_DNA"/>
</dbReference>
<reference evidence="4 5" key="1">
    <citation type="submission" date="2020-08" db="EMBL/GenBank/DDBJ databases">
        <authorList>
            <person name="Hejnol A."/>
        </authorList>
    </citation>
    <scope>NUCLEOTIDE SEQUENCE [LARGE SCALE GENOMIC DNA]</scope>
</reference>
<feature type="signal peptide" evidence="3">
    <location>
        <begin position="1"/>
        <end position="23"/>
    </location>
</feature>
<keyword evidence="3" id="KW-0732">Signal</keyword>
<keyword evidence="5" id="KW-1185">Reference proteome</keyword>
<name>A0A7I8W1D9_9ANNE</name>
<evidence type="ECO:0000313" key="4">
    <source>
        <dbReference type="EMBL" id="CAD5121998.1"/>
    </source>
</evidence>
<feature type="compositionally biased region" description="Polar residues" evidence="1">
    <location>
        <begin position="219"/>
        <end position="232"/>
    </location>
</feature>
<keyword evidence="2" id="KW-0812">Transmembrane</keyword>